<evidence type="ECO:0000256" key="1">
    <source>
        <dbReference type="SAM" id="Phobius"/>
    </source>
</evidence>
<name>A0A218NNA2_9ARCH</name>
<dbReference type="EMBL" id="CP019964">
    <property type="protein sequence ID" value="ASI13946.1"/>
    <property type="molecule type" value="Genomic_DNA"/>
</dbReference>
<accession>A0A218NNA2</accession>
<keyword evidence="1" id="KW-0472">Membrane</keyword>
<evidence type="ECO:0000313" key="3">
    <source>
        <dbReference type="Proteomes" id="UP000197679"/>
    </source>
</evidence>
<keyword evidence="3" id="KW-1185">Reference proteome</keyword>
<keyword evidence="1" id="KW-1133">Transmembrane helix</keyword>
<proteinExistence type="predicted"/>
<sequence>MTMKSQSAMEYLMTYGWAILVIAVVLAALYSLGIFNPNSFAPKASAGSCEVVRPFGPTTSTDIHSTGTCTNMLPKYVASFNGNGQISVLMPTLSHSITYTAWVNFASLAQSNYGDTGQIIGWEPGYGPSLLFLQPSIYQFEFSVWYANTQQEAVLSGTTPKLNTWYFMAGTYNESSGLIQVYVNNKVYNQTISKETLETGNVLTIGAWPSQLSYFKGELANVQIYNNSISSNQISALYQEGIGGDPIDLTHLVAWYPLNGNANDYSGNNYNGKETNVAYSSTWYRTYSTP</sequence>
<protein>
    <submittedName>
        <fullName evidence="2">LamG domain protein</fullName>
    </submittedName>
</protein>
<gene>
    <name evidence="2" type="ORF">Mia14_0643</name>
</gene>
<evidence type="ECO:0000313" key="2">
    <source>
        <dbReference type="EMBL" id="ASI13946.1"/>
    </source>
</evidence>
<dbReference type="Proteomes" id="UP000197679">
    <property type="component" value="Chromosome"/>
</dbReference>
<keyword evidence="1" id="KW-0812">Transmembrane</keyword>
<feature type="transmembrane region" description="Helical" evidence="1">
    <location>
        <begin position="12"/>
        <end position="35"/>
    </location>
</feature>
<dbReference type="InterPro" id="IPR013320">
    <property type="entry name" value="ConA-like_dom_sf"/>
</dbReference>
<dbReference type="Pfam" id="PF13385">
    <property type="entry name" value="Laminin_G_3"/>
    <property type="match status" value="1"/>
</dbReference>
<dbReference type="SUPFAM" id="SSF49899">
    <property type="entry name" value="Concanavalin A-like lectins/glucanases"/>
    <property type="match status" value="1"/>
</dbReference>
<reference evidence="2 3" key="1">
    <citation type="journal article" date="2017" name="Nat. Commun.">
        <title>'ARMAN' archaea depend on association with euryarchaeal host in culture and in situ.</title>
        <authorList>
            <person name="Golyshina O."/>
            <person name="Toshchakov S."/>
            <person name="Makarova K."/>
            <person name="Gavrilov S."/>
            <person name="Korzhenkov A."/>
            <person name="La Cono V."/>
            <person name="Arcadi E."/>
            <person name="Nechitaylo T."/>
            <person name="Ferrer M."/>
            <person name="Kublanov I."/>
            <person name="Wolf Y."/>
            <person name="Yakimov M."/>
            <person name="Golyshin P."/>
            <person name="Slesarev A."/>
            <person name="Kozyavkin S."/>
        </authorList>
    </citation>
    <scope>NUCLEOTIDE SEQUENCE [LARGE SCALE GENOMIC DNA]</scope>
    <source>
        <strain evidence="2 3">Mia14</strain>
    </source>
</reference>
<dbReference type="KEGG" id="marh:Mia14_0643"/>
<organism evidence="2 3">
    <name type="scientific">Candidatus Mancarchaeum acidiphilum</name>
    <dbReference type="NCBI Taxonomy" id="1920749"/>
    <lineage>
        <taxon>Archaea</taxon>
        <taxon>Candidatus Micrarchaeota</taxon>
        <taxon>Candidatus Mancarchaeum</taxon>
    </lineage>
</organism>
<dbReference type="Gene3D" id="2.60.120.200">
    <property type="match status" value="1"/>
</dbReference>
<dbReference type="AlphaFoldDB" id="A0A218NNA2"/>